<keyword evidence="3" id="KW-1185">Reference proteome</keyword>
<feature type="region of interest" description="Disordered" evidence="1">
    <location>
        <begin position="80"/>
        <end position="115"/>
    </location>
</feature>
<evidence type="ECO:0000313" key="3">
    <source>
        <dbReference type="Proteomes" id="UP000234331"/>
    </source>
</evidence>
<name>A0A2I2KMR5_9ACTN</name>
<reference evidence="2 3" key="1">
    <citation type="submission" date="2017-06" db="EMBL/GenBank/DDBJ databases">
        <authorList>
            <person name="Kim H.J."/>
            <person name="Triplett B.A."/>
        </authorList>
    </citation>
    <scope>NUCLEOTIDE SEQUENCE [LARGE SCALE GENOMIC DNA]</scope>
    <source>
        <strain evidence="2">FRACA_ARgP5</strain>
    </source>
</reference>
<dbReference type="AlphaFoldDB" id="A0A2I2KMR5"/>
<gene>
    <name evidence="2" type="ORF">FRACA_1620018</name>
</gene>
<organism evidence="2 3">
    <name type="scientific">Frankia canadensis</name>
    <dbReference type="NCBI Taxonomy" id="1836972"/>
    <lineage>
        <taxon>Bacteria</taxon>
        <taxon>Bacillati</taxon>
        <taxon>Actinomycetota</taxon>
        <taxon>Actinomycetes</taxon>
        <taxon>Frankiales</taxon>
        <taxon>Frankiaceae</taxon>
        <taxon>Frankia</taxon>
    </lineage>
</organism>
<evidence type="ECO:0000256" key="1">
    <source>
        <dbReference type="SAM" id="MobiDB-lite"/>
    </source>
</evidence>
<proteinExistence type="predicted"/>
<protein>
    <submittedName>
        <fullName evidence="2">Uncharacterized protein</fullName>
    </submittedName>
</protein>
<dbReference type="EMBL" id="FZMO01000071">
    <property type="protein sequence ID" value="SNQ46953.1"/>
    <property type="molecule type" value="Genomic_DNA"/>
</dbReference>
<dbReference type="Proteomes" id="UP000234331">
    <property type="component" value="Unassembled WGS sequence"/>
</dbReference>
<sequence length="115" mass="11698">MASVVLLALSALVGGFGVLAFGALAALWALAIAWIIVFGPPAVDGHALRARGEHTLRNGGRTARTSLRAVGAKGDALRRDLAGRAAARRTGRGDERTARAEPAVQPPEGGQVPGA</sequence>
<evidence type="ECO:0000313" key="2">
    <source>
        <dbReference type="EMBL" id="SNQ46953.1"/>
    </source>
</evidence>
<accession>A0A2I2KMR5</accession>